<dbReference type="RefSeq" id="WP_184813829.1">
    <property type="nucleotide sequence ID" value="NZ_JACHJQ010000006.1"/>
</dbReference>
<dbReference type="InterPro" id="IPR050406">
    <property type="entry name" value="FGGY_Carb_Kinase"/>
</dbReference>
<dbReference type="InterPro" id="IPR043129">
    <property type="entry name" value="ATPase_NBD"/>
</dbReference>
<evidence type="ECO:0000313" key="6">
    <source>
        <dbReference type="EMBL" id="MBB4909765.1"/>
    </source>
</evidence>
<dbReference type="AlphaFoldDB" id="A0A7W7VH70"/>
<organism evidence="6 7">
    <name type="scientific">Actinophytocola algeriensis</name>
    <dbReference type="NCBI Taxonomy" id="1768010"/>
    <lineage>
        <taxon>Bacteria</taxon>
        <taxon>Bacillati</taxon>
        <taxon>Actinomycetota</taxon>
        <taxon>Actinomycetes</taxon>
        <taxon>Pseudonocardiales</taxon>
        <taxon>Pseudonocardiaceae</taxon>
    </lineage>
</organism>
<keyword evidence="3 6" id="KW-0418">Kinase</keyword>
<proteinExistence type="inferred from homology"/>
<dbReference type="CDD" id="cd07773">
    <property type="entry name" value="ASKHA_NBD_FGGY_FK"/>
    <property type="match status" value="1"/>
</dbReference>
<keyword evidence="2 6" id="KW-0808">Transferase</keyword>
<accession>A0A7W7VH70</accession>
<evidence type="ECO:0000256" key="1">
    <source>
        <dbReference type="ARBA" id="ARBA00009156"/>
    </source>
</evidence>
<reference evidence="6 7" key="1">
    <citation type="submission" date="2020-08" db="EMBL/GenBank/DDBJ databases">
        <title>Genomic Encyclopedia of Type Strains, Phase III (KMG-III): the genomes of soil and plant-associated and newly described type strains.</title>
        <authorList>
            <person name="Whitman W."/>
        </authorList>
    </citation>
    <scope>NUCLEOTIDE SEQUENCE [LARGE SCALE GENOMIC DNA]</scope>
    <source>
        <strain evidence="6 7">CECT 8960</strain>
    </source>
</reference>
<feature type="domain" description="Carbohydrate kinase FGGY C-terminal" evidence="5">
    <location>
        <begin position="236"/>
        <end position="422"/>
    </location>
</feature>
<feature type="domain" description="Carbohydrate kinase FGGY N-terminal" evidence="4">
    <location>
        <begin position="59"/>
        <end position="221"/>
    </location>
</feature>
<evidence type="ECO:0000313" key="7">
    <source>
        <dbReference type="Proteomes" id="UP000520767"/>
    </source>
</evidence>
<dbReference type="PANTHER" id="PTHR43095">
    <property type="entry name" value="SUGAR KINASE"/>
    <property type="match status" value="1"/>
</dbReference>
<dbReference type="InterPro" id="IPR000577">
    <property type="entry name" value="Carb_kinase_FGGY"/>
</dbReference>
<evidence type="ECO:0000256" key="3">
    <source>
        <dbReference type="ARBA" id="ARBA00022777"/>
    </source>
</evidence>
<dbReference type="SUPFAM" id="SSF53067">
    <property type="entry name" value="Actin-like ATPase domain"/>
    <property type="match status" value="2"/>
</dbReference>
<dbReference type="EMBL" id="JACHJQ010000006">
    <property type="protein sequence ID" value="MBB4909765.1"/>
    <property type="molecule type" value="Genomic_DNA"/>
</dbReference>
<dbReference type="Proteomes" id="UP000520767">
    <property type="component" value="Unassembled WGS sequence"/>
</dbReference>
<dbReference type="InterPro" id="IPR018484">
    <property type="entry name" value="FGGY_N"/>
</dbReference>
<dbReference type="GO" id="GO:0004856">
    <property type="term" value="F:D-xylulokinase activity"/>
    <property type="evidence" value="ECO:0007669"/>
    <property type="project" value="UniProtKB-EC"/>
</dbReference>
<keyword evidence="7" id="KW-1185">Reference proteome</keyword>
<dbReference type="Pfam" id="PF02782">
    <property type="entry name" value="FGGY_C"/>
    <property type="match status" value="1"/>
</dbReference>
<sequence>MSGLLAGVDVGTTNCKVGVYTTDGTAVVERRRPTPADAGNLVAGILADLRLCVEESGAPDAVGVTGVAEGGLPLDDDLLPMGPLLWWHDTRASGEAGWLADRVGRKAIFATTGVDVSARTPLASWLWLRRHQPALLDRMRVWVGIPELVATVLAGTALSHRTFAGRSGAYDQLRDRYDDDLLDLAGVRAGQLPDQHVGAAATGPLPVGTPVVVAGHDHLVAAHAAGAREPGDVVDSLGTAEAVVTVSERVAPRAAAGSGTSWNRTVDGTRWAMVSGFPHCGRLLEWLCSLASPEGDVAGLEKAAASVDRRPTGIVVLPYLGGLGAPAPDPHRRLSVHDLAPGQGLPDVLVGALEGASFHARWLAEHHAEHTDTKLHAVTVLGGPSRGAAWMAVKAHVMPGPVRSTATADAACAGAALLAGTALGMSSPVLRSDALARDDFLANRYDAIYRGAFLPRVREVA</sequence>
<dbReference type="PIRSF" id="PIRSF000538">
    <property type="entry name" value="GlpK"/>
    <property type="match status" value="1"/>
</dbReference>
<dbReference type="InterPro" id="IPR018485">
    <property type="entry name" value="FGGY_C"/>
</dbReference>
<dbReference type="EC" id="2.7.1.17" evidence="6"/>
<name>A0A7W7VH70_9PSEU</name>
<evidence type="ECO:0000259" key="5">
    <source>
        <dbReference type="Pfam" id="PF02782"/>
    </source>
</evidence>
<protein>
    <submittedName>
        <fullName evidence="6">Xylulokinase</fullName>
        <ecNumber evidence="6">2.7.1.17</ecNumber>
    </submittedName>
</protein>
<comment type="similarity">
    <text evidence="1">Belongs to the FGGY kinase family.</text>
</comment>
<evidence type="ECO:0000259" key="4">
    <source>
        <dbReference type="Pfam" id="PF00370"/>
    </source>
</evidence>
<dbReference type="Gene3D" id="3.30.420.40">
    <property type="match status" value="2"/>
</dbReference>
<evidence type="ECO:0000256" key="2">
    <source>
        <dbReference type="ARBA" id="ARBA00022679"/>
    </source>
</evidence>
<dbReference type="Pfam" id="PF00370">
    <property type="entry name" value="FGGY_N"/>
    <property type="match status" value="1"/>
</dbReference>
<gene>
    <name evidence="6" type="ORF">FHR82_006023</name>
</gene>
<comment type="caution">
    <text evidence="6">The sequence shown here is derived from an EMBL/GenBank/DDBJ whole genome shotgun (WGS) entry which is preliminary data.</text>
</comment>